<protein>
    <submittedName>
        <fullName evidence="3">Uncharacterized protein</fullName>
    </submittedName>
</protein>
<dbReference type="Proteomes" id="UP000066549">
    <property type="component" value="Chromosome"/>
</dbReference>
<organism evidence="3 4">
    <name type="scientific">Methylophilales bacterium MBRS-H7</name>
    <dbReference type="NCBI Taxonomy" id="1623450"/>
    <lineage>
        <taxon>Bacteria</taxon>
        <taxon>Pseudomonadati</taxon>
        <taxon>Pseudomonadota</taxon>
        <taxon>Betaproteobacteria</taxon>
        <taxon>Nitrosomonadales</taxon>
        <taxon>OM43 clade</taxon>
    </lineage>
</organism>
<dbReference type="SMART" id="SM00028">
    <property type="entry name" value="TPR"/>
    <property type="match status" value="4"/>
</dbReference>
<proteinExistence type="predicted"/>
<dbReference type="GO" id="GO:0008476">
    <property type="term" value="F:protein-tyrosine sulfotransferase activity"/>
    <property type="evidence" value="ECO:0007669"/>
    <property type="project" value="InterPro"/>
</dbReference>
<feature type="repeat" description="TPR" evidence="2">
    <location>
        <begin position="24"/>
        <end position="57"/>
    </location>
</feature>
<gene>
    <name evidence="3" type="ORF">VI33_04210</name>
</gene>
<dbReference type="OrthoDB" id="9777890at2"/>
<dbReference type="PROSITE" id="PS50005">
    <property type="entry name" value="TPR"/>
    <property type="match status" value="2"/>
</dbReference>
<reference evidence="3 4" key="1">
    <citation type="submission" date="2015-03" db="EMBL/GenBank/DDBJ databases">
        <title>Comparative analysis of the OM43 clade including a novel species from Red Sea uncovers genomic and metabolic diversity among marine methylotrophs.</title>
        <authorList>
            <person name="Jimenez-Infante F."/>
            <person name="Ngugi D.K."/>
            <person name="Vinu M."/>
            <person name="Alam I."/>
            <person name="Kamau A."/>
            <person name="Blom J."/>
            <person name="Bajic V.B."/>
            <person name="Stingl U."/>
        </authorList>
    </citation>
    <scope>NUCLEOTIDE SEQUENCE [LARGE SCALE GENOMIC DNA]</scope>
    <source>
        <strain evidence="3 4">MBRSH7</strain>
    </source>
</reference>
<dbReference type="Pfam" id="PF13181">
    <property type="entry name" value="TPR_8"/>
    <property type="match status" value="1"/>
</dbReference>
<evidence type="ECO:0000256" key="1">
    <source>
        <dbReference type="ARBA" id="ARBA00022679"/>
    </source>
</evidence>
<dbReference type="Gene3D" id="1.25.40.10">
    <property type="entry name" value="Tetratricopeptide repeat domain"/>
    <property type="match status" value="2"/>
</dbReference>
<sequence>MHQNQFQDSISFFKKALKFYPDDPELYCNLGLAYLNINHLNNALDHLHQSLKIYPNHIESHFNIAKIYLTKLEINKCLHHLRIIERLISPNENLYQLFAEAYRYINEYNLFLKSLKKAIEINPNNHINYFYLAFGFMWCNDKKNAVMNLQKCIELNPKFTPAIFNLMQISKDSKYYDNIDIFNNIEKSFHLSNDEFIYFHLCLSKFYENKSIDSYIKHLSRANEVKRKSISKFFNLTDLEDFIFSKLNPSAFTRIQPSSHSPIFIVGMPRSGSTLVESILLNNKNIYSCGEVPLLHDEFYSLVQSDKNSLMESLEDIQARYVNLIESMTNSLNFIDKLPLNFFWIDLILLMFPNAKFVFAERNKFDTCFSIFKTFFGDSALPFSYKSNEIVEFYNFYNKVKDYWQKVYRNNLYTISYDNIITDSSSEFKNLFNFLDIDFDQSMILLDDKRFVQTASFAQVRGEISKQTSYESFKKIFPEFLL</sequence>
<dbReference type="PANTHER" id="PTHR12788:SF10">
    <property type="entry name" value="PROTEIN-TYROSINE SULFOTRANSFERASE"/>
    <property type="match status" value="1"/>
</dbReference>
<evidence type="ECO:0000313" key="3">
    <source>
        <dbReference type="EMBL" id="AKO65924.1"/>
    </source>
</evidence>
<dbReference type="InterPro" id="IPR026634">
    <property type="entry name" value="TPST-like"/>
</dbReference>
<dbReference type="EMBL" id="CP011002">
    <property type="protein sequence ID" value="AKO65924.1"/>
    <property type="molecule type" value="Genomic_DNA"/>
</dbReference>
<dbReference type="Pfam" id="PF13469">
    <property type="entry name" value="Sulfotransfer_3"/>
    <property type="match status" value="1"/>
</dbReference>
<dbReference type="PANTHER" id="PTHR12788">
    <property type="entry name" value="PROTEIN-TYROSINE SULFOTRANSFERASE 2"/>
    <property type="match status" value="1"/>
</dbReference>
<feature type="repeat" description="TPR" evidence="2">
    <location>
        <begin position="92"/>
        <end position="125"/>
    </location>
</feature>
<dbReference type="InterPro" id="IPR027417">
    <property type="entry name" value="P-loop_NTPase"/>
</dbReference>
<dbReference type="SUPFAM" id="SSF52540">
    <property type="entry name" value="P-loop containing nucleoside triphosphate hydrolases"/>
    <property type="match status" value="1"/>
</dbReference>
<evidence type="ECO:0000256" key="2">
    <source>
        <dbReference type="PROSITE-ProRule" id="PRU00339"/>
    </source>
</evidence>
<keyword evidence="1" id="KW-0808">Transferase</keyword>
<dbReference type="InterPro" id="IPR011990">
    <property type="entry name" value="TPR-like_helical_dom_sf"/>
</dbReference>
<name>A0A0H4IZJ7_9PROT</name>
<dbReference type="SUPFAM" id="SSF48452">
    <property type="entry name" value="TPR-like"/>
    <property type="match status" value="1"/>
</dbReference>
<evidence type="ECO:0000313" key="4">
    <source>
        <dbReference type="Proteomes" id="UP000066549"/>
    </source>
</evidence>
<dbReference type="AlphaFoldDB" id="A0A0H4IZJ7"/>
<dbReference type="Gene3D" id="3.40.50.300">
    <property type="entry name" value="P-loop containing nucleotide triphosphate hydrolases"/>
    <property type="match status" value="1"/>
</dbReference>
<dbReference type="InterPro" id="IPR019734">
    <property type="entry name" value="TPR_rpt"/>
</dbReference>
<dbReference type="PATRIC" id="fig|1623450.3.peg.835"/>
<dbReference type="Pfam" id="PF13414">
    <property type="entry name" value="TPR_11"/>
    <property type="match status" value="1"/>
</dbReference>
<accession>A0A0H4IZJ7</accession>
<keyword evidence="4" id="KW-1185">Reference proteome</keyword>
<keyword evidence="2" id="KW-0802">TPR repeat</keyword>